<sequence length="79" mass="8890">MFDRILGLRNDYDHLESLTRANYRGNYRIQAFGIDISGTEAPFFIPVASPKESQFRNRSKQDSCDPSKSSTSIGKGSSR</sequence>
<proteinExistence type="predicted"/>
<evidence type="ECO:0000256" key="1">
    <source>
        <dbReference type="SAM" id="MobiDB-lite"/>
    </source>
</evidence>
<organism evidence="2 3">
    <name type="scientific">Thalictrum thalictroides</name>
    <name type="common">Rue-anemone</name>
    <name type="synonym">Anemone thalictroides</name>
    <dbReference type="NCBI Taxonomy" id="46969"/>
    <lineage>
        <taxon>Eukaryota</taxon>
        <taxon>Viridiplantae</taxon>
        <taxon>Streptophyta</taxon>
        <taxon>Embryophyta</taxon>
        <taxon>Tracheophyta</taxon>
        <taxon>Spermatophyta</taxon>
        <taxon>Magnoliopsida</taxon>
        <taxon>Ranunculales</taxon>
        <taxon>Ranunculaceae</taxon>
        <taxon>Thalictroideae</taxon>
        <taxon>Thalictrum</taxon>
    </lineage>
</organism>
<keyword evidence="3" id="KW-1185">Reference proteome</keyword>
<feature type="compositionally biased region" description="Basic and acidic residues" evidence="1">
    <location>
        <begin position="53"/>
        <end position="65"/>
    </location>
</feature>
<reference evidence="2 3" key="1">
    <citation type="submission" date="2020-06" db="EMBL/GenBank/DDBJ databases">
        <title>Transcriptomic and genomic resources for Thalictrum thalictroides and T. hernandezii: Facilitating candidate gene discovery in an emerging model plant lineage.</title>
        <authorList>
            <person name="Arias T."/>
            <person name="Riano-Pachon D.M."/>
            <person name="Di Stilio V.S."/>
        </authorList>
    </citation>
    <scope>NUCLEOTIDE SEQUENCE [LARGE SCALE GENOMIC DNA]</scope>
    <source>
        <strain evidence="3">cv. WT478/WT964</strain>
        <tissue evidence="2">Leaves</tissue>
    </source>
</reference>
<feature type="region of interest" description="Disordered" evidence="1">
    <location>
        <begin position="50"/>
        <end position="79"/>
    </location>
</feature>
<comment type="caution">
    <text evidence="2">The sequence shown here is derived from an EMBL/GenBank/DDBJ whole genome shotgun (WGS) entry which is preliminary data.</text>
</comment>
<protein>
    <submittedName>
        <fullName evidence="2">Uncharacterized protein</fullName>
    </submittedName>
</protein>
<dbReference type="EMBL" id="JABWDY010014282">
    <property type="protein sequence ID" value="KAF5197746.1"/>
    <property type="molecule type" value="Genomic_DNA"/>
</dbReference>
<feature type="compositionally biased region" description="Low complexity" evidence="1">
    <location>
        <begin position="67"/>
        <end position="79"/>
    </location>
</feature>
<name>A0A7J6WK25_THATH</name>
<gene>
    <name evidence="2" type="ORF">FRX31_012667</name>
</gene>
<evidence type="ECO:0000313" key="2">
    <source>
        <dbReference type="EMBL" id="KAF5197746.1"/>
    </source>
</evidence>
<accession>A0A7J6WK25</accession>
<evidence type="ECO:0000313" key="3">
    <source>
        <dbReference type="Proteomes" id="UP000554482"/>
    </source>
</evidence>
<dbReference type="Proteomes" id="UP000554482">
    <property type="component" value="Unassembled WGS sequence"/>
</dbReference>
<dbReference type="AlphaFoldDB" id="A0A7J6WK25"/>